<dbReference type="PANTHER" id="PTHR34825:SF1">
    <property type="entry name" value="AAA-ATPASE-LIKE DOMAIN-CONTAINING PROTEIN"/>
    <property type="match status" value="1"/>
</dbReference>
<dbReference type="EMBL" id="CAJVPL010000240">
    <property type="protein sequence ID" value="CAG8471214.1"/>
    <property type="molecule type" value="Genomic_DNA"/>
</dbReference>
<gene>
    <name evidence="3" type="ORF">AGERDE_LOCUS2748</name>
</gene>
<feature type="region of interest" description="Disordered" evidence="1">
    <location>
        <begin position="682"/>
        <end position="701"/>
    </location>
</feature>
<feature type="region of interest" description="Disordered" evidence="1">
    <location>
        <begin position="1"/>
        <end position="25"/>
    </location>
</feature>
<feature type="region of interest" description="Disordered" evidence="1">
    <location>
        <begin position="770"/>
        <end position="793"/>
    </location>
</feature>
<accession>A0A9N8W407</accession>
<feature type="domain" description="AAA-ATPase-like" evidence="2">
    <location>
        <begin position="75"/>
        <end position="273"/>
    </location>
</feature>
<dbReference type="Proteomes" id="UP000789831">
    <property type="component" value="Unassembled WGS sequence"/>
</dbReference>
<dbReference type="InterPro" id="IPR018631">
    <property type="entry name" value="AAA-ATPase-like_dom"/>
</dbReference>
<comment type="caution">
    <text evidence="3">The sequence shown here is derived from an EMBL/GenBank/DDBJ whole genome shotgun (WGS) entry which is preliminary data.</text>
</comment>
<dbReference type="PANTHER" id="PTHR34825">
    <property type="entry name" value="CONSERVED PROTEIN, WITH A WEAK D-GALACTARATE DEHYDRATASE/ALTRONATE HYDROLASE DOMAIN"/>
    <property type="match status" value="1"/>
</dbReference>
<evidence type="ECO:0000313" key="3">
    <source>
        <dbReference type="EMBL" id="CAG8471214.1"/>
    </source>
</evidence>
<evidence type="ECO:0000256" key="1">
    <source>
        <dbReference type="SAM" id="MobiDB-lite"/>
    </source>
</evidence>
<dbReference type="Pfam" id="PF08011">
    <property type="entry name" value="PDDEXK_9"/>
    <property type="match status" value="1"/>
</dbReference>
<proteinExistence type="predicted"/>
<name>A0A9N8W407_9GLOM</name>
<dbReference type="OrthoDB" id="2371274at2759"/>
<feature type="compositionally biased region" description="Polar residues" evidence="1">
    <location>
        <begin position="770"/>
        <end position="790"/>
    </location>
</feature>
<sequence>MSTSASLPATEGEGEADDGPPRKRPRLIRALDGEQVFDDSKSMAWFDQEEETRKALFQDLPNVIVSGAYSPGESNFFKFVTSGVFVDKSLFIIEFMIYSERAILITRPRWFGKSTNLSMLYTFLQPVSEQEKGQKLELFKDLKVAKFDWFMKLHFGNWPVIYVSFKDLNYKSWDSMLSSIKERISELYKEHRYIIIDKKLYPDDESLFINTLDGTIDESCLINAISRLTRHFHEYFGKQTIILIDEYDWPMEHARNFYNEADVFFKSMYSSVAKILFVGLLPLGQASFLSGLNNVGHYPMHILPGIYGRAHFSDMFGFTEREVELLLSKSDWKFELDNLRTHYNGYQTSTNVRIYNPHSSISFMQKGIIRDYWANSGSAITIMECLKKCSQNIEDQLQNLFYSFYSLQDNNSSQRHVEVKLTPHLRYDVLEKKLDINAIYTLLCYSGYLTVNFDDKLNNGVDKQWKPIDAKLIIPNKEVAEQWRQWIIEIVGVDRLKMNDIFNSLFKKDIKKFCEQFPALFAELISFYDIGDAKRAMSYEGGYHTFVLGAIAMFYNDDYQIVSNGEAGDGRPDVRIIPINQKFDTCIIFEFKLAKSEDREEMRKFAKKGLKQIADKNYRSNTASHIETIVEVAITFCNKSTFVSAQCLQRKKGKLSTHAWEIVSSAESDAELNTRIAELERSAKEHAESARQSQTENAELKGRVANLEQEFKKRDLQFLTEECESTFQIENHNSDITSQKSTNISQSPVSIIETYSDEENSTGSIDLKQVQSAVSSESGLDNTSKQSAQNVPEKYTKDSSLVTEIVQVELAHLLYQACKATKKSIKTKREEISSWGRYSERFEDKVIELRSKDKNLKDKTARAQIYNEMRPYLTGITDEYLRKITSKARKINKLFGYDYDPVTLKKNKGIGWHMVNRVTYSADTSSRLTNLQIQYTIDQVGVTVSKTVNTVHDQTKTEVSTQAKVNVLTKSQVSESERIECGASEIKVDTSPESRQTVPFQYQNVIDTLYAPAKSQLEEEILSETQVNPLPTLQIGTTPISISKPIHDRASFRRKVLDQYPDIYYEYNDYYGITDESLCPLCKLDHDDNNGIEGRYEIGSYYIKCEQRGIEIEITA</sequence>
<keyword evidence="4" id="KW-1185">Reference proteome</keyword>
<dbReference type="AlphaFoldDB" id="A0A9N8W407"/>
<dbReference type="Pfam" id="PF09820">
    <property type="entry name" value="AAA-ATPase_like"/>
    <property type="match status" value="1"/>
</dbReference>
<dbReference type="InterPro" id="IPR012547">
    <property type="entry name" value="PDDEXK_9"/>
</dbReference>
<reference evidence="3" key="1">
    <citation type="submission" date="2021-06" db="EMBL/GenBank/DDBJ databases">
        <authorList>
            <person name="Kallberg Y."/>
            <person name="Tangrot J."/>
            <person name="Rosling A."/>
        </authorList>
    </citation>
    <scope>NUCLEOTIDE SEQUENCE</scope>
    <source>
        <strain evidence="3">MT106</strain>
    </source>
</reference>
<evidence type="ECO:0000313" key="4">
    <source>
        <dbReference type="Proteomes" id="UP000789831"/>
    </source>
</evidence>
<organism evidence="3 4">
    <name type="scientific">Ambispora gerdemannii</name>
    <dbReference type="NCBI Taxonomy" id="144530"/>
    <lineage>
        <taxon>Eukaryota</taxon>
        <taxon>Fungi</taxon>
        <taxon>Fungi incertae sedis</taxon>
        <taxon>Mucoromycota</taxon>
        <taxon>Glomeromycotina</taxon>
        <taxon>Glomeromycetes</taxon>
        <taxon>Archaeosporales</taxon>
        <taxon>Ambisporaceae</taxon>
        <taxon>Ambispora</taxon>
    </lineage>
</organism>
<protein>
    <submittedName>
        <fullName evidence="3">5667_t:CDS:1</fullName>
    </submittedName>
</protein>
<evidence type="ECO:0000259" key="2">
    <source>
        <dbReference type="Pfam" id="PF09820"/>
    </source>
</evidence>